<proteinExistence type="predicted"/>
<organism evidence="3 4">
    <name type="scientific">Dyella humi</name>
    <dbReference type="NCBI Taxonomy" id="1770547"/>
    <lineage>
        <taxon>Bacteria</taxon>
        <taxon>Pseudomonadati</taxon>
        <taxon>Pseudomonadota</taxon>
        <taxon>Gammaproteobacteria</taxon>
        <taxon>Lysobacterales</taxon>
        <taxon>Rhodanobacteraceae</taxon>
        <taxon>Dyella</taxon>
    </lineage>
</organism>
<dbReference type="Pfam" id="PF07971">
    <property type="entry name" value="Glyco_hydro_92"/>
    <property type="match status" value="1"/>
</dbReference>
<dbReference type="InterPro" id="IPR012939">
    <property type="entry name" value="Glyco_hydro_92"/>
</dbReference>
<dbReference type="SUPFAM" id="SSF48208">
    <property type="entry name" value="Six-hairpin glycosidases"/>
    <property type="match status" value="1"/>
</dbReference>
<keyword evidence="3" id="KW-0378">Hydrolase</keyword>
<dbReference type="EC" id="3.2.1.-" evidence="3"/>
<dbReference type="Gene3D" id="3.30.2080.10">
    <property type="entry name" value="GH92 mannosidase domain"/>
    <property type="match status" value="1"/>
</dbReference>
<dbReference type="GO" id="GO:0016798">
    <property type="term" value="F:hydrolase activity, acting on glycosyl bonds"/>
    <property type="evidence" value="ECO:0007669"/>
    <property type="project" value="UniProtKB-KW"/>
</dbReference>
<keyword evidence="4" id="KW-1185">Reference proteome</keyword>
<feature type="domain" description="Glycosyl hydrolase family 92" evidence="1">
    <location>
        <begin position="301"/>
        <end position="754"/>
    </location>
</feature>
<dbReference type="Gene3D" id="2.70.98.10">
    <property type="match status" value="1"/>
</dbReference>
<dbReference type="Gene3D" id="1.20.1050.60">
    <property type="entry name" value="alpha-1,2-mannosidase"/>
    <property type="match status" value="1"/>
</dbReference>
<evidence type="ECO:0000313" key="4">
    <source>
        <dbReference type="Proteomes" id="UP001620409"/>
    </source>
</evidence>
<dbReference type="Proteomes" id="UP001620409">
    <property type="component" value="Unassembled WGS sequence"/>
</dbReference>
<dbReference type="PANTHER" id="PTHR12143:SF43">
    <property type="entry name" value="PUTATIVE-RELATED"/>
    <property type="match status" value="1"/>
</dbReference>
<reference evidence="3 4" key="1">
    <citation type="submission" date="2020-10" db="EMBL/GenBank/DDBJ databases">
        <title>Phylogeny of dyella-like bacteria.</title>
        <authorList>
            <person name="Fu J."/>
        </authorList>
    </citation>
    <scope>NUCLEOTIDE SEQUENCE [LARGE SCALE GENOMIC DNA]</scope>
    <source>
        <strain evidence="3 4">DHG40</strain>
    </source>
</reference>
<dbReference type="InterPro" id="IPR014718">
    <property type="entry name" value="GH-type_carb-bd"/>
</dbReference>
<keyword evidence="3" id="KW-0326">Glycosidase</keyword>
<dbReference type="InterPro" id="IPR041371">
    <property type="entry name" value="GH92_N"/>
</dbReference>
<accession>A0ABW8IGE7</accession>
<dbReference type="PANTHER" id="PTHR12143">
    <property type="entry name" value="PEPTIDE N-GLYCANASE PNGASE -RELATED"/>
    <property type="match status" value="1"/>
</dbReference>
<feature type="domain" description="Glycosyl hydrolase family 92 N-terminal" evidence="2">
    <location>
        <begin position="57"/>
        <end position="295"/>
    </location>
</feature>
<evidence type="ECO:0000259" key="2">
    <source>
        <dbReference type="Pfam" id="PF17678"/>
    </source>
</evidence>
<dbReference type="NCBIfam" id="TIGR01180">
    <property type="entry name" value="aman2_put"/>
    <property type="match status" value="1"/>
</dbReference>
<dbReference type="Gene3D" id="1.20.1610.10">
    <property type="entry name" value="alpha-1,2-mannosidases domains"/>
    <property type="match status" value="1"/>
</dbReference>
<dbReference type="EMBL" id="JADIKI010000022">
    <property type="protein sequence ID" value="MFK2854272.1"/>
    <property type="molecule type" value="Genomic_DNA"/>
</dbReference>
<dbReference type="InterPro" id="IPR008928">
    <property type="entry name" value="6-hairpin_glycosidase_sf"/>
</dbReference>
<dbReference type="InterPro" id="IPR050883">
    <property type="entry name" value="PNGase"/>
</dbReference>
<evidence type="ECO:0000259" key="1">
    <source>
        <dbReference type="Pfam" id="PF07971"/>
    </source>
</evidence>
<gene>
    <name evidence="3" type="ORF">ISP18_06695</name>
</gene>
<dbReference type="Pfam" id="PF17678">
    <property type="entry name" value="Glyco_hydro_92N"/>
    <property type="match status" value="1"/>
</dbReference>
<evidence type="ECO:0000313" key="3">
    <source>
        <dbReference type="EMBL" id="MFK2854272.1"/>
    </source>
</evidence>
<dbReference type="InterPro" id="IPR005887">
    <property type="entry name" value="GH92_a_mannosidase_put"/>
</dbReference>
<comment type="caution">
    <text evidence="3">The sequence shown here is derived from an EMBL/GenBank/DDBJ whole genome shotgun (WGS) entry which is preliminary data.</text>
</comment>
<protein>
    <submittedName>
        <fullName evidence="3">GH92 family glycosyl hydrolase</fullName>
        <ecNumber evidence="3">3.2.1.-</ecNumber>
    </submittedName>
</protein>
<name>A0ABW8IGE7_9GAMM</name>
<sequence length="769" mass="85668">MTVRHAHAVENRRGLPVSRINAARIDIKRACCAIAFSIVTGTALAGQSSAPATPVDWVNTFIGTGGEGAEYGGTMPLVTTPFGMTNWTAQTRQNRISVSSYEYHDSYIHGFIGTHQPAIWMGDFGYVTLMPEISDGINYAPEARRLAFSHQDEISTPYYYAVTMHDAAAHPVRAEITATDHAGYLRFTYPRGVTAKVLIEATRPGIEGFVRIDASRNEIIGYNPDRMDAHLGPLKLPNFKGYFVVRFKQPFTEAKVYEGTLTWPDKQEVKGDNVGAFASFDTSRNTEVDVQVGTSFISIEQARANLDAEMPSWNFDALRDALKATWNRKLGIAIIEGASDDQRRIFYTGLYHALLYPRLMSEQGRYYSAFDDKVHNGTSYTAYSIWDIFRAENSLLTIFAPERIDGMVQALLQDYQEGGWMPKWPNPSYTNIMIGTHADSLVAEAINKGFKGFDYQLAYQAVYKDAMTPPDGDTTRRWFDREPHTPYEARAGLTYAEKLGYIPADKISEAASSTQEESYDDYAVAQVAKAVGKMDDYRFFMHRSSNYRNLFNPTRGFMQARNSDGSWASPDDGWTEGDQWVYLFAALHDVPGVVKLLGGPQAASAKLDAHFNGGHNRHDNEPSHHYGYLYDYAGEPWKTQARVREIAKDAYSNTISGILGNEDCGQMSAWYVFTAMGFYPLNPASGEYVIGSPLFTHVSLNLPNGKRFEISAPDNSAQNIYIQSATLNGKPLDSPVISYAQIEAGGTLNFVMGPKPSRWAADWHPQALL</sequence>